<comment type="caution">
    <text evidence="5">The sequence shown here is derived from an EMBL/GenBank/DDBJ whole genome shotgun (WGS) entry which is preliminary data.</text>
</comment>
<name>A0AAJ0CA46_9PEZI</name>
<dbReference type="GeneID" id="85309768"/>
<feature type="compositionally biased region" description="Low complexity" evidence="4">
    <location>
        <begin position="176"/>
        <end position="186"/>
    </location>
</feature>
<dbReference type="EMBL" id="MU838997">
    <property type="protein sequence ID" value="KAK1772958.1"/>
    <property type="molecule type" value="Genomic_DNA"/>
</dbReference>
<sequence length="332" mass="34070">MTEGASTSSDDAAAARAAEQARLRKERREAKIKAGGAARLNRITGLGGGIQRDPAPMPSEDATSGGGGGAPRATNTEHADPEEVDISQHYYAPRTSAAPSPGAAPFDPAGVSEAQLRQMMLGFEAPGVGAGPGMGMGMGMGPGAAGAGEDPMMKLLQQMMAGGPGGPGGFPPPGASPFGGPQQQQQQAVVPDRYSALWRLLHTAVALGLGLYIALWTPFSGTKLERDHSGLPAAASAGERKDGGGGGSWADGGAPDPRFFFWAFATAETVLLTTRFFLDRSRAPPGGALWSLAGFLPVPLKGYLETGLRYGQMFSTVKSDILVCIFVLGVCA</sequence>
<organism evidence="5 6">
    <name type="scientific">Phialemonium atrogriseum</name>
    <dbReference type="NCBI Taxonomy" id="1093897"/>
    <lineage>
        <taxon>Eukaryota</taxon>
        <taxon>Fungi</taxon>
        <taxon>Dikarya</taxon>
        <taxon>Ascomycota</taxon>
        <taxon>Pezizomycotina</taxon>
        <taxon>Sordariomycetes</taxon>
        <taxon>Sordariomycetidae</taxon>
        <taxon>Cephalothecales</taxon>
        <taxon>Cephalothecaceae</taxon>
        <taxon>Phialemonium</taxon>
    </lineage>
</organism>
<gene>
    <name evidence="5" type="ORF">QBC33DRAFT_522969</name>
</gene>
<dbReference type="GO" id="GO:0006890">
    <property type="term" value="P:retrograde vesicle-mediated transport, Golgi to endoplasmic reticulum"/>
    <property type="evidence" value="ECO:0007669"/>
    <property type="project" value="TreeGrafter"/>
</dbReference>
<feature type="compositionally biased region" description="Polar residues" evidence="4">
    <location>
        <begin position="1"/>
        <end position="10"/>
    </location>
</feature>
<evidence type="ECO:0000313" key="5">
    <source>
        <dbReference type="EMBL" id="KAK1772958.1"/>
    </source>
</evidence>
<feature type="region of interest" description="Disordered" evidence="4">
    <location>
        <begin position="1"/>
        <end position="80"/>
    </location>
</feature>
<dbReference type="Proteomes" id="UP001244011">
    <property type="component" value="Unassembled WGS sequence"/>
</dbReference>
<evidence type="ECO:0000256" key="4">
    <source>
        <dbReference type="SAM" id="MobiDB-lite"/>
    </source>
</evidence>
<dbReference type="PANTHER" id="PTHR28263:SF1">
    <property type="entry name" value="GOLGI TO ER TRAFFIC PROTEIN 2"/>
    <property type="match status" value="1"/>
</dbReference>
<evidence type="ECO:0000256" key="3">
    <source>
        <dbReference type="ARBA" id="ARBA00023136"/>
    </source>
</evidence>
<dbReference type="RefSeq" id="XP_060289171.1">
    <property type="nucleotide sequence ID" value="XM_060426581.1"/>
</dbReference>
<dbReference type="AlphaFoldDB" id="A0AAJ0CA46"/>
<reference evidence="5" key="1">
    <citation type="submission" date="2023-06" db="EMBL/GenBank/DDBJ databases">
        <title>Genome-scale phylogeny and comparative genomics of the fungal order Sordariales.</title>
        <authorList>
            <consortium name="Lawrence Berkeley National Laboratory"/>
            <person name="Hensen N."/>
            <person name="Bonometti L."/>
            <person name="Westerberg I."/>
            <person name="Brannstrom I.O."/>
            <person name="Guillou S."/>
            <person name="Cros-Aarteil S."/>
            <person name="Calhoun S."/>
            <person name="Haridas S."/>
            <person name="Kuo A."/>
            <person name="Mondo S."/>
            <person name="Pangilinan J."/>
            <person name="Riley R."/>
            <person name="Labutti K."/>
            <person name="Andreopoulos B."/>
            <person name="Lipzen A."/>
            <person name="Chen C."/>
            <person name="Yanf M."/>
            <person name="Daum C."/>
            <person name="Ng V."/>
            <person name="Clum A."/>
            <person name="Steindorff A."/>
            <person name="Ohm R."/>
            <person name="Martin F."/>
            <person name="Silar P."/>
            <person name="Natvig D."/>
            <person name="Lalanne C."/>
            <person name="Gautier V."/>
            <person name="Ament-Velasquez S.L."/>
            <person name="Kruys A."/>
            <person name="Hutchinson M.I."/>
            <person name="Powell A.J."/>
            <person name="Barry K."/>
            <person name="Miller A.N."/>
            <person name="Grigoriev I.V."/>
            <person name="Debuchy R."/>
            <person name="Gladieux P."/>
            <person name="Thoren M.H."/>
            <person name="Johannesson H."/>
        </authorList>
    </citation>
    <scope>NUCLEOTIDE SEQUENCE</scope>
    <source>
        <strain evidence="5">8032-3</strain>
    </source>
</reference>
<evidence type="ECO:0000256" key="2">
    <source>
        <dbReference type="ARBA" id="ARBA00022989"/>
    </source>
</evidence>
<feature type="region of interest" description="Disordered" evidence="4">
    <location>
        <begin position="165"/>
        <end position="186"/>
    </location>
</feature>
<feature type="compositionally biased region" description="Basic and acidic residues" evidence="4">
    <location>
        <begin position="19"/>
        <end position="32"/>
    </location>
</feature>
<dbReference type="InterPro" id="IPR028143">
    <property type="entry name" value="Get2/sif1"/>
</dbReference>
<dbReference type="Pfam" id="PF08690">
    <property type="entry name" value="GET2"/>
    <property type="match status" value="1"/>
</dbReference>
<feature type="region of interest" description="Disordered" evidence="4">
    <location>
        <begin position="230"/>
        <end position="249"/>
    </location>
</feature>
<keyword evidence="6" id="KW-1185">Reference proteome</keyword>
<evidence type="ECO:0000256" key="1">
    <source>
        <dbReference type="ARBA" id="ARBA00022692"/>
    </source>
</evidence>
<keyword evidence="2" id="KW-1133">Transmembrane helix</keyword>
<proteinExistence type="predicted"/>
<dbReference type="PANTHER" id="PTHR28263">
    <property type="entry name" value="GOLGI TO ER TRAFFIC PROTEIN 2"/>
    <property type="match status" value="1"/>
</dbReference>
<protein>
    <submittedName>
        <fullName evidence="5">Sad1 interacting factor 1 protein</fullName>
    </submittedName>
</protein>
<evidence type="ECO:0000313" key="6">
    <source>
        <dbReference type="Proteomes" id="UP001244011"/>
    </source>
</evidence>
<accession>A0AAJ0CA46</accession>
<keyword evidence="3" id="KW-0472">Membrane</keyword>
<keyword evidence="1" id="KW-0812">Transmembrane</keyword>